<accession>A0A1E3QMC6</accession>
<evidence type="ECO:0000313" key="1">
    <source>
        <dbReference type="EMBL" id="ODQ78137.1"/>
    </source>
</evidence>
<evidence type="ECO:0008006" key="3">
    <source>
        <dbReference type="Google" id="ProtNLM"/>
    </source>
</evidence>
<reference evidence="2" key="1">
    <citation type="submission" date="2016-05" db="EMBL/GenBank/DDBJ databases">
        <title>Comparative genomics of biotechnologically important yeasts.</title>
        <authorList>
            <consortium name="DOE Joint Genome Institute"/>
            <person name="Riley R."/>
            <person name="Haridas S."/>
            <person name="Wolfe K.H."/>
            <person name="Lopes M.R."/>
            <person name="Hittinger C.T."/>
            <person name="Goker M."/>
            <person name="Salamov A."/>
            <person name="Wisecaver J."/>
            <person name="Long T.M."/>
            <person name="Aerts A.L."/>
            <person name="Barry K."/>
            <person name="Choi C."/>
            <person name="Clum A."/>
            <person name="Coughlan A.Y."/>
            <person name="Deshpande S."/>
            <person name="Douglass A.P."/>
            <person name="Hanson S.J."/>
            <person name="Klenk H.-P."/>
            <person name="Labutti K."/>
            <person name="Lapidus A."/>
            <person name="Lindquist E."/>
            <person name="Lipzen A."/>
            <person name="Meier-Kolthoff J.P."/>
            <person name="Ohm R.A."/>
            <person name="Otillar R.P."/>
            <person name="Pangilinan J."/>
            <person name="Peng Y."/>
            <person name="Rokas A."/>
            <person name="Rosa C.A."/>
            <person name="Scheuner C."/>
            <person name="Sibirny A.A."/>
            <person name="Slot J.C."/>
            <person name="Stielow J.B."/>
            <person name="Sun H."/>
            <person name="Kurtzman C.P."/>
            <person name="Blackwell M."/>
            <person name="Grigoriev I.V."/>
            <person name="Jeffries T.W."/>
        </authorList>
    </citation>
    <scope>NUCLEOTIDE SEQUENCE [LARGE SCALE GENOMIC DNA]</scope>
    <source>
        <strain evidence="2">NRRL Y-12698</strain>
    </source>
</reference>
<dbReference type="AlphaFoldDB" id="A0A1E3QMC6"/>
<dbReference type="RefSeq" id="XP_018983465.1">
    <property type="nucleotide sequence ID" value="XM_019132848.1"/>
</dbReference>
<dbReference type="GeneID" id="30150701"/>
<organism evidence="1 2">
    <name type="scientific">Babjeviella inositovora NRRL Y-12698</name>
    <dbReference type="NCBI Taxonomy" id="984486"/>
    <lineage>
        <taxon>Eukaryota</taxon>
        <taxon>Fungi</taxon>
        <taxon>Dikarya</taxon>
        <taxon>Ascomycota</taxon>
        <taxon>Saccharomycotina</taxon>
        <taxon>Pichiomycetes</taxon>
        <taxon>Serinales incertae sedis</taxon>
        <taxon>Babjeviella</taxon>
    </lineage>
</organism>
<proteinExistence type="predicted"/>
<gene>
    <name evidence="1" type="ORF">BABINDRAFT_87416</name>
</gene>
<dbReference type="Proteomes" id="UP000094336">
    <property type="component" value="Unassembled WGS sequence"/>
</dbReference>
<protein>
    <recommendedName>
        <fullName evidence="3">F-box domain-containing protein</fullName>
    </recommendedName>
</protein>
<sequence>MNTCKTPLFSYILSLEIVEEIFSYLPLPTVVEVMESENASITSVVRKRYYSNVALNFGEPPCEDGYSQIDDEVLSMKFSEFEALVNGDTFDQLHIEKFLIDVQMDFIDFTFLHKEVFTKASTVVADVVLKFSTNPKDHATFSWD</sequence>
<dbReference type="EMBL" id="KV454436">
    <property type="protein sequence ID" value="ODQ78137.1"/>
    <property type="molecule type" value="Genomic_DNA"/>
</dbReference>
<keyword evidence="2" id="KW-1185">Reference proteome</keyword>
<name>A0A1E3QMC6_9ASCO</name>
<evidence type="ECO:0000313" key="2">
    <source>
        <dbReference type="Proteomes" id="UP000094336"/>
    </source>
</evidence>